<dbReference type="GO" id="GO:0098552">
    <property type="term" value="C:side of membrane"/>
    <property type="evidence" value="ECO:0007669"/>
    <property type="project" value="UniProtKB-KW"/>
</dbReference>
<keyword evidence="9" id="KW-0812">Transmembrane</keyword>
<dbReference type="SUPFAM" id="SSF47699">
    <property type="entry name" value="Bifunctional inhibitor/lipid-transfer protein/seed storage 2S albumin"/>
    <property type="match status" value="1"/>
</dbReference>
<dbReference type="FunFam" id="1.10.110.10:FF:000001">
    <property type="entry name" value="Bifunctional inhibitor/lipid-transfer protein/seed storage 2S albumin superfamily protein"/>
    <property type="match status" value="1"/>
</dbReference>
<evidence type="ECO:0000256" key="2">
    <source>
        <dbReference type="ARBA" id="ARBA00009748"/>
    </source>
</evidence>
<feature type="domain" description="Bifunctional inhibitor/plant lipid transfer protein/seed storage helical" evidence="10">
    <location>
        <begin position="76"/>
        <end position="154"/>
    </location>
</feature>
<comment type="similarity">
    <text evidence="2">Belongs to the plant LTP family.</text>
</comment>
<keyword evidence="7" id="KW-0325">Glycoprotein</keyword>
<dbReference type="GO" id="GO:0008289">
    <property type="term" value="F:lipid binding"/>
    <property type="evidence" value="ECO:0007669"/>
    <property type="project" value="InterPro"/>
</dbReference>
<feature type="transmembrane region" description="Helical" evidence="9">
    <location>
        <begin position="40"/>
        <end position="64"/>
    </location>
</feature>
<evidence type="ECO:0000256" key="6">
    <source>
        <dbReference type="ARBA" id="ARBA00023157"/>
    </source>
</evidence>
<dbReference type="InterPro" id="IPR016140">
    <property type="entry name" value="Bifunc_inhib/LTP/seed_store"/>
</dbReference>
<keyword evidence="8" id="KW-0449">Lipoprotein</keyword>
<dbReference type="EMBL" id="PSQE01000002">
    <property type="protein sequence ID" value="RHN71633.1"/>
    <property type="molecule type" value="Genomic_DNA"/>
</dbReference>
<dbReference type="CDD" id="cd00010">
    <property type="entry name" value="AAI_LTSS"/>
    <property type="match status" value="1"/>
</dbReference>
<keyword evidence="4" id="KW-0336">GPI-anchor</keyword>
<evidence type="ECO:0000256" key="5">
    <source>
        <dbReference type="ARBA" id="ARBA00022729"/>
    </source>
</evidence>
<gene>
    <name evidence="11" type="ORF">MtrunA17_Chr2g0278971</name>
</gene>
<evidence type="ECO:0000313" key="11">
    <source>
        <dbReference type="EMBL" id="RHN71633.1"/>
    </source>
</evidence>
<evidence type="ECO:0000313" key="12">
    <source>
        <dbReference type="Proteomes" id="UP000265566"/>
    </source>
</evidence>
<sequence>MKKKLFYLHYLRPAFDRGINHSKVLNPTLHHQKKEKKETCCLLSMASKFSLILCIIFGICALDFTNGASSSPSGECSKLVLAMTDCFSFLTNGSTLTQPEGSCCNGLKTIVNTAPSCLCGAFKGNAHLGVVLNVSKALTLPFACKVSAPSISNCGLPNASAAAPGVSISPWPASSPTTSAEAPAAAPPSGKSAASTLLPISVGSLLVCLLSLFSGL</sequence>
<evidence type="ECO:0000256" key="7">
    <source>
        <dbReference type="ARBA" id="ARBA00023180"/>
    </source>
</evidence>
<dbReference type="Gene3D" id="1.10.110.10">
    <property type="entry name" value="Plant lipid-transfer and hydrophobic proteins"/>
    <property type="match status" value="1"/>
</dbReference>
<comment type="subcellular location">
    <subcellularLocation>
        <location evidence="1">Cell membrane</location>
        <topology evidence="1">Lipid-anchor</topology>
        <topology evidence="1">GPI-anchor</topology>
    </subcellularLocation>
</comment>
<dbReference type="InterPro" id="IPR043325">
    <property type="entry name" value="LTSS"/>
</dbReference>
<dbReference type="InterPro" id="IPR000528">
    <property type="entry name" value="Plant_nsLTP"/>
</dbReference>
<keyword evidence="9" id="KW-0472">Membrane</keyword>
<keyword evidence="5" id="KW-0732">Signal</keyword>
<keyword evidence="6" id="KW-1015">Disulfide bond</keyword>
<evidence type="ECO:0000256" key="3">
    <source>
        <dbReference type="ARBA" id="ARBA00022475"/>
    </source>
</evidence>
<organism evidence="11 12">
    <name type="scientific">Medicago truncatula</name>
    <name type="common">Barrel medic</name>
    <name type="synonym">Medicago tribuloides</name>
    <dbReference type="NCBI Taxonomy" id="3880"/>
    <lineage>
        <taxon>Eukaryota</taxon>
        <taxon>Viridiplantae</taxon>
        <taxon>Streptophyta</taxon>
        <taxon>Embryophyta</taxon>
        <taxon>Tracheophyta</taxon>
        <taxon>Spermatophyta</taxon>
        <taxon>Magnoliopsida</taxon>
        <taxon>eudicotyledons</taxon>
        <taxon>Gunneridae</taxon>
        <taxon>Pentapetalae</taxon>
        <taxon>rosids</taxon>
        <taxon>fabids</taxon>
        <taxon>Fabales</taxon>
        <taxon>Fabaceae</taxon>
        <taxon>Papilionoideae</taxon>
        <taxon>50 kb inversion clade</taxon>
        <taxon>NPAAA clade</taxon>
        <taxon>Hologalegina</taxon>
        <taxon>IRL clade</taxon>
        <taxon>Trifolieae</taxon>
        <taxon>Medicago</taxon>
    </lineage>
</organism>
<dbReference type="AlphaFoldDB" id="A0A396J4T2"/>
<evidence type="ECO:0000256" key="8">
    <source>
        <dbReference type="ARBA" id="ARBA00023288"/>
    </source>
</evidence>
<dbReference type="InterPro" id="IPR036312">
    <property type="entry name" value="Bifun_inhib/LTP/seed_sf"/>
</dbReference>
<name>A0A396J4T2_MEDTR</name>
<evidence type="ECO:0000256" key="4">
    <source>
        <dbReference type="ARBA" id="ARBA00022622"/>
    </source>
</evidence>
<dbReference type="Proteomes" id="UP000265566">
    <property type="component" value="Chromosome 2"/>
</dbReference>
<proteinExistence type="inferred from homology"/>
<dbReference type="PANTHER" id="PTHR33044">
    <property type="entry name" value="BIFUNCTIONAL INHIBITOR/LIPID-TRANSFER PROTEIN/SEED STORAGE 2S ALBUMIN SUPERFAMILY PROTEIN-RELATED"/>
    <property type="match status" value="1"/>
</dbReference>
<reference evidence="12" key="1">
    <citation type="journal article" date="2018" name="Nat. Plants">
        <title>Whole-genome landscape of Medicago truncatula symbiotic genes.</title>
        <authorList>
            <person name="Pecrix Y."/>
            <person name="Staton S.E."/>
            <person name="Sallet E."/>
            <person name="Lelandais-Briere C."/>
            <person name="Moreau S."/>
            <person name="Carrere S."/>
            <person name="Blein T."/>
            <person name="Jardinaud M.F."/>
            <person name="Latrasse D."/>
            <person name="Zouine M."/>
            <person name="Zahm M."/>
            <person name="Kreplak J."/>
            <person name="Mayjonade B."/>
            <person name="Satge C."/>
            <person name="Perez M."/>
            <person name="Cauet S."/>
            <person name="Marande W."/>
            <person name="Chantry-Darmon C."/>
            <person name="Lopez-Roques C."/>
            <person name="Bouchez O."/>
            <person name="Berard A."/>
            <person name="Debelle F."/>
            <person name="Munos S."/>
            <person name="Bendahmane A."/>
            <person name="Berges H."/>
            <person name="Niebel A."/>
            <person name="Buitink J."/>
            <person name="Frugier F."/>
            <person name="Benhamed M."/>
            <person name="Crespi M."/>
            <person name="Gouzy J."/>
            <person name="Gamas P."/>
        </authorList>
    </citation>
    <scope>NUCLEOTIDE SEQUENCE [LARGE SCALE GENOMIC DNA]</scope>
    <source>
        <strain evidence="12">cv. Jemalong A17</strain>
    </source>
</reference>
<keyword evidence="3" id="KW-1003">Cell membrane</keyword>
<evidence type="ECO:0000256" key="9">
    <source>
        <dbReference type="SAM" id="Phobius"/>
    </source>
</evidence>
<dbReference type="GO" id="GO:0005886">
    <property type="term" value="C:plasma membrane"/>
    <property type="evidence" value="ECO:0007669"/>
    <property type="project" value="UniProtKB-SubCell"/>
</dbReference>
<dbReference type="PRINTS" id="PR00382">
    <property type="entry name" value="LIPIDTRNSFER"/>
</dbReference>
<keyword evidence="9" id="KW-1133">Transmembrane helix</keyword>
<dbReference type="Gramene" id="rna7253">
    <property type="protein sequence ID" value="RHN71633.1"/>
    <property type="gene ID" value="gene7253"/>
</dbReference>
<protein>
    <submittedName>
        <fullName evidence="11">Putative plant lipid transfer protein/Par allergen</fullName>
    </submittedName>
</protein>
<dbReference type="Pfam" id="PF14368">
    <property type="entry name" value="LTP_2"/>
    <property type="match status" value="1"/>
</dbReference>
<accession>A0A396J4T2</accession>
<evidence type="ECO:0000256" key="1">
    <source>
        <dbReference type="ARBA" id="ARBA00004609"/>
    </source>
</evidence>
<dbReference type="GO" id="GO:0006869">
    <property type="term" value="P:lipid transport"/>
    <property type="evidence" value="ECO:0007669"/>
    <property type="project" value="InterPro"/>
</dbReference>
<comment type="caution">
    <text evidence="11">The sequence shown here is derived from an EMBL/GenBank/DDBJ whole genome shotgun (WGS) entry which is preliminary data.</text>
</comment>
<dbReference type="SMART" id="SM00499">
    <property type="entry name" value="AAI"/>
    <property type="match status" value="1"/>
</dbReference>
<feature type="transmembrane region" description="Helical" evidence="9">
    <location>
        <begin position="193"/>
        <end position="213"/>
    </location>
</feature>
<evidence type="ECO:0000259" key="10">
    <source>
        <dbReference type="SMART" id="SM00499"/>
    </source>
</evidence>